<evidence type="ECO:0000313" key="2">
    <source>
        <dbReference type="EMBL" id="VDK64807.1"/>
    </source>
</evidence>
<proteinExistence type="predicted"/>
<dbReference type="WBParaSite" id="nOo.2.0.1.t02397-RA">
    <property type="protein sequence ID" value="nOo.2.0.1.t02397-RA"/>
    <property type="gene ID" value="nOo.2.0.1.g02397"/>
</dbReference>
<dbReference type="AlphaFoldDB" id="A0A182E195"/>
<evidence type="ECO:0000313" key="6">
    <source>
        <dbReference type="WBParaSite" id="nOo.2.0.1.t01740-RA"/>
    </source>
</evidence>
<protein>
    <submittedName>
        <fullName evidence="1 5">Uncharacterized protein</fullName>
    </submittedName>
</protein>
<dbReference type="EMBL" id="UYRW01000375">
    <property type="protein sequence ID" value="VDK66219.1"/>
    <property type="molecule type" value="Genomic_DNA"/>
</dbReference>
<reference evidence="5 6" key="1">
    <citation type="submission" date="2016-06" db="UniProtKB">
        <authorList>
            <consortium name="WormBaseParasite"/>
        </authorList>
    </citation>
    <scope>IDENTIFICATION</scope>
</reference>
<evidence type="ECO:0000313" key="3">
    <source>
        <dbReference type="EMBL" id="VDK66219.1"/>
    </source>
</evidence>
<evidence type="ECO:0000313" key="1">
    <source>
        <dbReference type="EMBL" id="VDK64784.1"/>
    </source>
</evidence>
<name>A0A182E195_ONCOC</name>
<gene>
    <name evidence="1" type="ORF">NOO_LOCUS1729</name>
    <name evidence="2" type="ORF">NOO_LOCUS1740</name>
    <name evidence="3" type="ORF">NOO_LOCUS2397</name>
</gene>
<dbReference type="EMBL" id="UYRW01000234">
    <property type="protein sequence ID" value="VDK64784.1"/>
    <property type="molecule type" value="Genomic_DNA"/>
</dbReference>
<keyword evidence="4" id="KW-1185">Reference proteome</keyword>
<accession>A0A182E195</accession>
<dbReference type="EMBL" id="UYRW01000236">
    <property type="protein sequence ID" value="VDK64807.1"/>
    <property type="molecule type" value="Genomic_DNA"/>
</dbReference>
<dbReference type="WBParaSite" id="nOo.2.0.1.t01729-RA">
    <property type="protein sequence ID" value="nOo.2.0.1.t01729-RA"/>
    <property type="gene ID" value="nOo.2.0.1.g01729"/>
</dbReference>
<sequence length="127" mass="14647">MVIQPNKNELKESKAKHVCYFIEHKLHCIMLREDMEDFLLLNSNSKAQSDRKLVIAAVAVAVAAAAVEKVVDVKEEMVEDVEDEMVEDVEEEMVVASRKSVYRMLEAVLITAKETVKERRHLRYSKR</sequence>
<evidence type="ECO:0000313" key="5">
    <source>
        <dbReference type="WBParaSite" id="nOo.2.0.1.t01729-RA"/>
    </source>
</evidence>
<evidence type="ECO:0000313" key="4">
    <source>
        <dbReference type="Proteomes" id="UP000271087"/>
    </source>
</evidence>
<dbReference type="WBParaSite" id="nOo.2.0.1.t01740-RA">
    <property type="protein sequence ID" value="nOo.2.0.1.t01740-RA"/>
    <property type="gene ID" value="nOo.2.0.1.g01740"/>
</dbReference>
<organism evidence="5">
    <name type="scientific">Onchocerca ochengi</name>
    <name type="common">Filarial nematode worm</name>
    <dbReference type="NCBI Taxonomy" id="42157"/>
    <lineage>
        <taxon>Eukaryota</taxon>
        <taxon>Metazoa</taxon>
        <taxon>Ecdysozoa</taxon>
        <taxon>Nematoda</taxon>
        <taxon>Chromadorea</taxon>
        <taxon>Rhabditida</taxon>
        <taxon>Spirurina</taxon>
        <taxon>Spiruromorpha</taxon>
        <taxon>Filarioidea</taxon>
        <taxon>Onchocercidae</taxon>
        <taxon>Onchocerca</taxon>
    </lineage>
</organism>
<dbReference type="Proteomes" id="UP000271087">
    <property type="component" value="Unassembled WGS sequence"/>
</dbReference>
<reference evidence="1 4" key="2">
    <citation type="submission" date="2018-08" db="EMBL/GenBank/DDBJ databases">
        <authorList>
            <person name="Laetsch R D."/>
            <person name="Stevens L."/>
            <person name="Kumar S."/>
            <person name="Blaxter L. M."/>
        </authorList>
    </citation>
    <scope>NUCLEOTIDE SEQUENCE [LARGE SCALE GENOMIC DNA]</scope>
</reference>